<protein>
    <submittedName>
        <fullName evidence="5">Uncharacterized protein</fullName>
    </submittedName>
</protein>
<evidence type="ECO:0000259" key="4">
    <source>
        <dbReference type="Pfam" id="PF14703"/>
    </source>
</evidence>
<feature type="domain" description="CSC1/OSCA1-like 7TM region" evidence="3">
    <location>
        <begin position="11"/>
        <end position="52"/>
    </location>
</feature>
<keyword evidence="6" id="KW-1185">Reference proteome</keyword>
<keyword evidence="1" id="KW-0406">Ion transport</keyword>
<dbReference type="InterPro" id="IPR045122">
    <property type="entry name" value="Csc1-like"/>
</dbReference>
<dbReference type="PANTHER" id="PTHR13018">
    <property type="entry name" value="PROBABLE MEMBRANE PROTEIN DUF221-RELATED"/>
    <property type="match status" value="1"/>
</dbReference>
<dbReference type="Pfam" id="PF14703">
    <property type="entry name" value="PHM7_cyt"/>
    <property type="match status" value="1"/>
</dbReference>
<feature type="transmembrane region" description="Helical" evidence="2">
    <location>
        <begin position="58"/>
        <end position="77"/>
    </location>
</feature>
<sequence>MGKSSNQVLRKAYEALKVYVPSYESYGRMWPHMHMRIVAVLVIYKITMLGYFGAKKFVYAAFLVPLPILSIIFAYICSKIFYRFFSHDALEVLVQDKAKETPILASIFRVFIPPCLKSEKFDDADQFEDALSHVSESESSELPLISVPSPAISLLCCVTDDKKYVLVSLVLVNKIFEELEGYEKKVAHAEVVFEAFKTASKPEETRHTNKIGFLGLVGEKVDTITYCKEKIEELVPKLESE</sequence>
<feature type="transmembrane region" description="Helical" evidence="2">
    <location>
        <begin position="33"/>
        <end position="52"/>
    </location>
</feature>
<name>A0AAP0EHC8_9MAGN</name>
<keyword evidence="2" id="KW-0472">Membrane</keyword>
<dbReference type="Pfam" id="PF02714">
    <property type="entry name" value="RSN1_7TM"/>
    <property type="match status" value="1"/>
</dbReference>
<reference evidence="5 6" key="1">
    <citation type="submission" date="2024-01" db="EMBL/GenBank/DDBJ databases">
        <title>Genome assemblies of Stephania.</title>
        <authorList>
            <person name="Yang L."/>
        </authorList>
    </citation>
    <scope>NUCLEOTIDE SEQUENCE [LARGE SCALE GENOMIC DNA]</scope>
    <source>
        <strain evidence="5">YNDBR</strain>
        <tissue evidence="5">Leaf</tissue>
    </source>
</reference>
<dbReference type="GO" id="GO:0005227">
    <property type="term" value="F:calcium-activated cation channel activity"/>
    <property type="evidence" value="ECO:0007669"/>
    <property type="project" value="InterPro"/>
</dbReference>
<keyword evidence="2" id="KW-0812">Transmembrane</keyword>
<keyword evidence="1" id="KW-0813">Transport</keyword>
<evidence type="ECO:0000259" key="3">
    <source>
        <dbReference type="Pfam" id="PF02714"/>
    </source>
</evidence>
<keyword evidence="2" id="KW-1133">Transmembrane helix</keyword>
<feature type="domain" description="CSC1/OSCA1-like cytosolic" evidence="4">
    <location>
        <begin position="173"/>
        <end position="240"/>
    </location>
</feature>
<accession>A0AAP0EHC8</accession>
<dbReference type="InterPro" id="IPR003864">
    <property type="entry name" value="CSC1/OSCA1-like_7TM"/>
</dbReference>
<dbReference type="Proteomes" id="UP001420932">
    <property type="component" value="Unassembled WGS sequence"/>
</dbReference>
<dbReference type="PANTHER" id="PTHR13018:SF100">
    <property type="entry name" value="CSC1-LIKE PROTEIN ERD4"/>
    <property type="match status" value="1"/>
</dbReference>
<evidence type="ECO:0000313" key="5">
    <source>
        <dbReference type="EMBL" id="KAK9093319.1"/>
    </source>
</evidence>
<organism evidence="5 6">
    <name type="scientific">Stephania yunnanensis</name>
    <dbReference type="NCBI Taxonomy" id="152371"/>
    <lineage>
        <taxon>Eukaryota</taxon>
        <taxon>Viridiplantae</taxon>
        <taxon>Streptophyta</taxon>
        <taxon>Embryophyta</taxon>
        <taxon>Tracheophyta</taxon>
        <taxon>Spermatophyta</taxon>
        <taxon>Magnoliopsida</taxon>
        <taxon>Ranunculales</taxon>
        <taxon>Menispermaceae</taxon>
        <taxon>Menispermoideae</taxon>
        <taxon>Cissampelideae</taxon>
        <taxon>Stephania</taxon>
    </lineage>
</organism>
<proteinExistence type="predicted"/>
<keyword evidence="1" id="KW-0407">Ion channel</keyword>
<dbReference type="GO" id="GO:0005886">
    <property type="term" value="C:plasma membrane"/>
    <property type="evidence" value="ECO:0007669"/>
    <property type="project" value="TreeGrafter"/>
</dbReference>
<dbReference type="AlphaFoldDB" id="A0AAP0EHC8"/>
<gene>
    <name evidence="5" type="ORF">Syun_028230</name>
</gene>
<evidence type="ECO:0000256" key="2">
    <source>
        <dbReference type="SAM" id="Phobius"/>
    </source>
</evidence>
<comment type="caution">
    <text evidence="5">The sequence shown here is derived from an EMBL/GenBank/DDBJ whole genome shotgun (WGS) entry which is preliminary data.</text>
</comment>
<dbReference type="InterPro" id="IPR027815">
    <property type="entry name" value="CSC1/OSCA1-like_cyt"/>
</dbReference>
<evidence type="ECO:0000313" key="6">
    <source>
        <dbReference type="Proteomes" id="UP001420932"/>
    </source>
</evidence>
<evidence type="ECO:0000256" key="1">
    <source>
        <dbReference type="ARBA" id="ARBA00023303"/>
    </source>
</evidence>
<dbReference type="EMBL" id="JBBNAF010000012">
    <property type="protein sequence ID" value="KAK9093319.1"/>
    <property type="molecule type" value="Genomic_DNA"/>
</dbReference>